<evidence type="ECO:0000256" key="1">
    <source>
        <dbReference type="ARBA" id="ARBA00010982"/>
    </source>
</evidence>
<gene>
    <name evidence="9" type="ORF">HS088_TW10G00360</name>
</gene>
<dbReference type="GO" id="GO:0006635">
    <property type="term" value="P:fatty acid beta-oxidation"/>
    <property type="evidence" value="ECO:0007669"/>
    <property type="project" value="TreeGrafter"/>
</dbReference>
<dbReference type="InParanoid" id="A0A7J7D4W9"/>
<dbReference type="PROSITE" id="PS00737">
    <property type="entry name" value="THIOLASE_2"/>
    <property type="match status" value="1"/>
</dbReference>
<feature type="active site" description="Proton acceptor" evidence="5">
    <location>
        <position position="361"/>
    </location>
</feature>
<dbReference type="InterPro" id="IPR002155">
    <property type="entry name" value="Thiolase"/>
</dbReference>
<comment type="caution">
    <text evidence="9">The sequence shown here is derived from an EMBL/GenBank/DDBJ whole genome shotgun (WGS) entry which is preliminary data.</text>
</comment>
<dbReference type="CDD" id="cd00751">
    <property type="entry name" value="thiolase"/>
    <property type="match status" value="1"/>
</dbReference>
<dbReference type="InterPro" id="IPR020617">
    <property type="entry name" value="Thiolase_C"/>
</dbReference>
<accession>A0A7J7D4W9</accession>
<dbReference type="PANTHER" id="PTHR18919:SF161">
    <property type="entry name" value="ACETYL-COA ACETYLTRANSFERASE 2"/>
    <property type="match status" value="1"/>
</dbReference>
<dbReference type="NCBIfam" id="TIGR01930">
    <property type="entry name" value="AcCoA-C-Actrans"/>
    <property type="match status" value="1"/>
</dbReference>
<dbReference type="Proteomes" id="UP000593562">
    <property type="component" value="Unassembled WGS sequence"/>
</dbReference>
<dbReference type="PANTHER" id="PTHR18919">
    <property type="entry name" value="ACETYL-COA C-ACYLTRANSFERASE"/>
    <property type="match status" value="1"/>
</dbReference>
<feature type="active site" description="Acyl-thioester intermediate" evidence="5">
    <location>
        <position position="99"/>
    </location>
</feature>
<evidence type="ECO:0000313" key="10">
    <source>
        <dbReference type="Proteomes" id="UP000593562"/>
    </source>
</evidence>
<dbReference type="AlphaFoldDB" id="A0A7J7D4W9"/>
<dbReference type="Gene3D" id="3.40.47.10">
    <property type="match status" value="1"/>
</dbReference>
<keyword evidence="2 6" id="KW-0808">Transferase</keyword>
<dbReference type="FunCoup" id="A0A7J7D4W9">
    <property type="interactions" value="2927"/>
</dbReference>
<feature type="domain" description="Thiolase N-terminal" evidence="7">
    <location>
        <begin position="15"/>
        <end position="274"/>
    </location>
</feature>
<dbReference type="EMBL" id="JAAARO010000010">
    <property type="protein sequence ID" value="KAF5741363.1"/>
    <property type="molecule type" value="Genomic_DNA"/>
</dbReference>
<comment type="similarity">
    <text evidence="1 6">Belongs to the thiolase-like superfamily. Thiolase family.</text>
</comment>
<feature type="domain" description="Thiolase C-terminal" evidence="8">
    <location>
        <begin position="282"/>
        <end position="403"/>
    </location>
</feature>
<evidence type="ECO:0000256" key="4">
    <source>
        <dbReference type="ARBA" id="ARBA00052235"/>
    </source>
</evidence>
<evidence type="ECO:0000259" key="8">
    <source>
        <dbReference type="Pfam" id="PF02803"/>
    </source>
</evidence>
<evidence type="ECO:0000256" key="6">
    <source>
        <dbReference type="RuleBase" id="RU003557"/>
    </source>
</evidence>
<keyword evidence="10" id="KW-1185">Reference proteome</keyword>
<dbReference type="InterPro" id="IPR016039">
    <property type="entry name" value="Thiolase-like"/>
</dbReference>
<keyword evidence="3 6" id="KW-0012">Acyltransferase</keyword>
<dbReference type="InterPro" id="IPR020610">
    <property type="entry name" value="Thiolase_AS"/>
</dbReference>
<evidence type="ECO:0000256" key="5">
    <source>
        <dbReference type="PIRSR" id="PIRSR000429-1"/>
    </source>
</evidence>
<dbReference type="FunFam" id="3.40.47.10:FF:000007">
    <property type="entry name" value="acetyl-CoA acetyltransferase, mitochondrial"/>
    <property type="match status" value="1"/>
</dbReference>
<dbReference type="PIRSF" id="PIRSF000429">
    <property type="entry name" value="Ac-CoA_Ac_transf"/>
    <property type="match status" value="1"/>
</dbReference>
<evidence type="ECO:0000256" key="2">
    <source>
        <dbReference type="ARBA" id="ARBA00022679"/>
    </source>
</evidence>
<dbReference type="GO" id="GO:0003985">
    <property type="term" value="F:acetyl-CoA C-acetyltransferase activity"/>
    <property type="evidence" value="ECO:0007669"/>
    <property type="project" value="UniProtKB-EC"/>
</dbReference>
<dbReference type="GO" id="GO:0005739">
    <property type="term" value="C:mitochondrion"/>
    <property type="evidence" value="ECO:0007669"/>
    <property type="project" value="TreeGrafter"/>
</dbReference>
<name>A0A7J7D4W9_TRIWF</name>
<protein>
    <submittedName>
        <fullName evidence="9">Acetyl-CoA C-acetyltransferase</fullName>
    </submittedName>
</protein>
<feature type="active site" description="Proton acceptor" evidence="5">
    <location>
        <position position="391"/>
    </location>
</feature>
<dbReference type="InterPro" id="IPR020613">
    <property type="entry name" value="Thiolase_CS"/>
</dbReference>
<proteinExistence type="inferred from homology"/>
<evidence type="ECO:0000313" key="9">
    <source>
        <dbReference type="EMBL" id="KAF5741363.1"/>
    </source>
</evidence>
<dbReference type="PROSITE" id="PS00099">
    <property type="entry name" value="THIOLASE_3"/>
    <property type="match status" value="1"/>
</dbReference>
<comment type="catalytic activity">
    <reaction evidence="4">
        <text>2 acetyl-CoA = acetoacetyl-CoA + CoA</text>
        <dbReference type="Rhea" id="RHEA:21036"/>
        <dbReference type="ChEBI" id="CHEBI:57286"/>
        <dbReference type="ChEBI" id="CHEBI:57287"/>
        <dbReference type="ChEBI" id="CHEBI:57288"/>
        <dbReference type="EC" id="2.3.1.9"/>
    </reaction>
    <physiologicalReaction direction="left-to-right" evidence="4">
        <dbReference type="Rhea" id="RHEA:21037"/>
    </physiologicalReaction>
</comment>
<dbReference type="Pfam" id="PF00108">
    <property type="entry name" value="Thiolase_N"/>
    <property type="match status" value="1"/>
</dbReference>
<dbReference type="SUPFAM" id="SSF53901">
    <property type="entry name" value="Thiolase-like"/>
    <property type="match status" value="2"/>
</dbReference>
<evidence type="ECO:0000256" key="3">
    <source>
        <dbReference type="ARBA" id="ARBA00023315"/>
    </source>
</evidence>
<evidence type="ECO:0000259" key="7">
    <source>
        <dbReference type="Pfam" id="PF00108"/>
    </source>
</evidence>
<dbReference type="InterPro" id="IPR020616">
    <property type="entry name" value="Thiolase_N"/>
</dbReference>
<sequence>MAPAAASDSISPRDVCIVGAARTPMGGFLGTLSSLPATKLGSIAIGAALKRANVDPSLVQEVIFGNVLSANLGQAPARQAALGAGIPNSVICTTVNKVCASGMKATMLAAQSIQLGINDVVVAGGMENMSNVPKYLAEARKGSRLGHDSLVDGMLKDGLWDVYNDCGMGSCAEICADNHSITREDQDNYAIRSFERGIAAQDSGAFSWEIVPVEVSGGRGRPSTIVDKDEGLGKFDPAKLKKLRPSFKETGGTVTAGNASSISDGAAALVLVSGETALKLGLKVIAKITGYADAAHEPELFTTAPALAIPKAISNAGLDASQVDYYEINEAFAVVALANQKLLGLNPEKVNVHGGAVSLGHPLGCSGARILVTLLGVLKQKNGKYGVGGVCNGGGGASALVVELV</sequence>
<reference evidence="9 10" key="1">
    <citation type="journal article" date="2020" name="Nat. Commun.">
        <title>Genome of Tripterygium wilfordii and identification of cytochrome P450 involved in triptolide biosynthesis.</title>
        <authorList>
            <person name="Tu L."/>
            <person name="Su P."/>
            <person name="Zhang Z."/>
            <person name="Gao L."/>
            <person name="Wang J."/>
            <person name="Hu T."/>
            <person name="Zhou J."/>
            <person name="Zhang Y."/>
            <person name="Zhao Y."/>
            <person name="Liu Y."/>
            <person name="Song Y."/>
            <person name="Tong Y."/>
            <person name="Lu Y."/>
            <person name="Yang J."/>
            <person name="Xu C."/>
            <person name="Jia M."/>
            <person name="Peters R.J."/>
            <person name="Huang L."/>
            <person name="Gao W."/>
        </authorList>
    </citation>
    <scope>NUCLEOTIDE SEQUENCE [LARGE SCALE GENOMIC DNA]</scope>
    <source>
        <strain evidence="10">cv. XIE 37</strain>
        <tissue evidence="9">Leaf</tissue>
    </source>
</reference>
<organism evidence="9 10">
    <name type="scientific">Tripterygium wilfordii</name>
    <name type="common">Thunder God vine</name>
    <dbReference type="NCBI Taxonomy" id="458696"/>
    <lineage>
        <taxon>Eukaryota</taxon>
        <taxon>Viridiplantae</taxon>
        <taxon>Streptophyta</taxon>
        <taxon>Embryophyta</taxon>
        <taxon>Tracheophyta</taxon>
        <taxon>Spermatophyta</taxon>
        <taxon>Magnoliopsida</taxon>
        <taxon>eudicotyledons</taxon>
        <taxon>Gunneridae</taxon>
        <taxon>Pentapetalae</taxon>
        <taxon>rosids</taxon>
        <taxon>fabids</taxon>
        <taxon>Celastrales</taxon>
        <taxon>Celastraceae</taxon>
        <taxon>Tripterygium</taxon>
    </lineage>
</organism>
<dbReference type="OrthoDB" id="5404651at2759"/>
<dbReference type="Pfam" id="PF02803">
    <property type="entry name" value="Thiolase_C"/>
    <property type="match status" value="1"/>
</dbReference>